<organism evidence="2 3">
    <name type="scientific">Xanthomonas oryzae pv. oryzae (strain PXO99A)</name>
    <dbReference type="NCBI Taxonomy" id="360094"/>
    <lineage>
        <taxon>Bacteria</taxon>
        <taxon>Pseudomonadati</taxon>
        <taxon>Pseudomonadota</taxon>
        <taxon>Gammaproteobacteria</taxon>
        <taxon>Lysobacterales</taxon>
        <taxon>Lysobacteraceae</taxon>
        <taxon>Xanthomonas</taxon>
    </lineage>
</organism>
<dbReference type="KEGG" id="xop:PXO_06048"/>
<accession>A0A0K0GQX8</accession>
<proteinExistence type="predicted"/>
<dbReference type="AlphaFoldDB" id="A0A0K0GQX8"/>
<dbReference type="EMBL" id="CP000967">
    <property type="protein sequence ID" value="ACD61264.1"/>
    <property type="molecule type" value="Genomic_DNA"/>
</dbReference>
<dbReference type="HOGENOM" id="CLU_3241512_0_0_6"/>
<protein>
    <submittedName>
        <fullName evidence="2">Uncharacterized protein</fullName>
    </submittedName>
</protein>
<gene>
    <name evidence="2" type="ordered locus">PXO_06048</name>
</gene>
<evidence type="ECO:0000313" key="3">
    <source>
        <dbReference type="Proteomes" id="UP000001740"/>
    </source>
</evidence>
<sequence>MVIGVTRRPRRQRHREGRPPSCSDQTSDTSPAAHAASTAQRVP</sequence>
<evidence type="ECO:0000313" key="2">
    <source>
        <dbReference type="EMBL" id="ACD61264.1"/>
    </source>
</evidence>
<feature type="region of interest" description="Disordered" evidence="1">
    <location>
        <begin position="1"/>
        <end position="43"/>
    </location>
</feature>
<reference evidence="2 3" key="1">
    <citation type="journal article" date="2008" name="BMC Genomics">
        <title>Genome sequence and rapid evolution of the rice pathogen Xanthomonas oryzae pv. oryzae PXO99A.</title>
        <authorList>
            <person name="Salzberg S.L."/>
            <person name="Sommer D.D."/>
            <person name="Schatz M.C."/>
            <person name="Phillippy A.M."/>
            <person name="Rabinowicz P.D."/>
            <person name="Tsuge S."/>
            <person name="Furutani A."/>
            <person name="Ochiai H."/>
            <person name="Delcher A.L."/>
            <person name="Kelley D."/>
            <person name="Madupu R."/>
            <person name="Puiu D."/>
            <person name="Radune D."/>
            <person name="Shumway M."/>
            <person name="Trapnell C."/>
            <person name="Aparna G."/>
            <person name="Jha G."/>
            <person name="Pandey A."/>
            <person name="Patil P.B."/>
            <person name="Ishihara H."/>
            <person name="Meyer D.F."/>
            <person name="Szurek B."/>
            <person name="Verdier V."/>
            <person name="Koebnik R."/>
            <person name="Dow J.M."/>
            <person name="Ryan R.P."/>
            <person name="Hirata H."/>
            <person name="Tsuyumu S."/>
            <person name="Won Lee S."/>
            <person name="Seo Y.S."/>
            <person name="Sriariyanum M."/>
            <person name="Ronald P.C."/>
            <person name="Sonti R.V."/>
            <person name="Van Sluys M.A."/>
            <person name="Leach J.E."/>
            <person name="White F.F."/>
            <person name="Bogdanove A.J."/>
        </authorList>
    </citation>
    <scope>NUCLEOTIDE SEQUENCE [LARGE SCALE GENOMIC DNA]</scope>
    <source>
        <strain evidence="2 3">PXO99A</strain>
    </source>
</reference>
<dbReference type="Proteomes" id="UP000001740">
    <property type="component" value="Chromosome"/>
</dbReference>
<evidence type="ECO:0000256" key="1">
    <source>
        <dbReference type="SAM" id="MobiDB-lite"/>
    </source>
</evidence>
<feature type="compositionally biased region" description="Basic residues" evidence="1">
    <location>
        <begin position="7"/>
        <end position="16"/>
    </location>
</feature>
<name>A0A0K0GQX8_XANOP</name>